<accession>A0A8N7T767</accession>
<reference evidence="3" key="1">
    <citation type="submission" date="2025-08" db="UniProtKB">
        <authorList>
            <consortium name="RefSeq"/>
        </authorList>
    </citation>
    <scope>IDENTIFICATION</scope>
    <source>
        <strain evidence="3">Tuebingen</strain>
        <tissue evidence="3">Fibroblasts and whole tissue</tissue>
    </source>
</reference>
<dbReference type="SUPFAM" id="SSF55729">
    <property type="entry name" value="Acyl-CoA N-acyltransferases (Nat)"/>
    <property type="match status" value="1"/>
</dbReference>
<dbReference type="GeneID" id="568519"/>
<gene>
    <name evidence="3 4" type="primary">si:dkeyp-50b9.1</name>
</gene>
<evidence type="ECO:0000313" key="3">
    <source>
        <dbReference type="RefSeq" id="XP_706447.5"/>
    </source>
</evidence>
<keyword evidence="2" id="KW-1185">Reference proteome</keyword>
<dbReference type="ZFIN" id="ZDB-GENE-131127-254">
    <property type="gene designation" value="si:dkeyp-50b9.1"/>
</dbReference>
<dbReference type="Gene3D" id="3.40.630.30">
    <property type="match status" value="1"/>
</dbReference>
<keyword evidence="5" id="KW-1267">Proteomics identification</keyword>
<dbReference type="AGR" id="ZFIN:ZDB-GENE-131127-254"/>
<protein>
    <submittedName>
        <fullName evidence="3">Uncharacterized protein si:dkeyp-50b9.1 isoform X1</fullName>
    </submittedName>
</protein>
<evidence type="ECO:0000256" key="1">
    <source>
        <dbReference type="SAM" id="MobiDB-lite"/>
    </source>
</evidence>
<dbReference type="CDD" id="cd04301">
    <property type="entry name" value="NAT_SF"/>
    <property type="match status" value="1"/>
</dbReference>
<dbReference type="GO" id="GO:0008080">
    <property type="term" value="F:N-acetyltransferase activity"/>
    <property type="evidence" value="ECO:0000318"/>
    <property type="project" value="GO_Central"/>
</dbReference>
<evidence type="ECO:0007829" key="5">
    <source>
        <dbReference type="PeptideAtlas" id="A0A8N7T767"/>
    </source>
</evidence>
<proteinExistence type="evidence at protein level"/>
<dbReference type="RefSeq" id="XP_706447.5">
    <property type="nucleotide sequence ID" value="XM_701355.10"/>
</dbReference>
<dbReference type="InterPro" id="IPR016181">
    <property type="entry name" value="Acyl_CoA_acyltransferase"/>
</dbReference>
<dbReference type="OrthoDB" id="10249393at2759"/>
<sequence length="425" mass="48183">MEGCVVRLHGVMFNGLNTQLIIINFNQLFKTRDAPAILPTIKNEDVARAVVALLDMSLPDVGPKDIHATVHYPGVHTIIMTRDHDDALVEYTGRPFRKKEATLSPVPRETSNSVDPTHKLLSELYSDSEESSEEESSEEMLAEEASSRWSWGKFKEGLQELVDGARNRKKRREIRGEDGKIPTSAVGVESLIVAAACYELKTLFTGNKVLQLSLLAVRKNYRHQGIGSYIVQLLKSQSVVGQYDTLVAHADTDTTAFFNSNGFSDDLMLNDMFKELKDEWTNSIIMSYLPPFTTDLTMRDPDFSLSLQEVEIELKTARSQALCAYQQQMVCVTRLLKEVKILRQQLSTVREEADCLHLRLEHEKRKRHDVENRFMMYRLKNAQKLLDSTATDLDDQEHLNAETQEQETGQSKQPFIQTPEGAEGC</sequence>
<organism evidence="2 3">
    <name type="scientific">Danio rerio</name>
    <name type="common">Zebrafish</name>
    <name type="synonym">Brachydanio rerio</name>
    <dbReference type="NCBI Taxonomy" id="7955"/>
    <lineage>
        <taxon>Eukaryota</taxon>
        <taxon>Metazoa</taxon>
        <taxon>Chordata</taxon>
        <taxon>Craniata</taxon>
        <taxon>Vertebrata</taxon>
        <taxon>Euteleostomi</taxon>
        <taxon>Actinopterygii</taxon>
        <taxon>Neopterygii</taxon>
        <taxon>Teleostei</taxon>
        <taxon>Ostariophysi</taxon>
        <taxon>Cypriniformes</taxon>
        <taxon>Danionidae</taxon>
        <taxon>Danioninae</taxon>
        <taxon>Danio</taxon>
    </lineage>
</organism>
<feature type="compositionally biased region" description="Polar residues" evidence="1">
    <location>
        <begin position="401"/>
        <end position="416"/>
    </location>
</feature>
<evidence type="ECO:0000313" key="4">
    <source>
        <dbReference type="ZFIN" id="ZDB-GENE-131127-254"/>
    </source>
</evidence>
<name>A0A8N7T767_DANRE</name>
<dbReference type="AlphaFoldDB" id="A0A8N7T767"/>
<dbReference type="Proteomes" id="UP000000437">
    <property type="component" value="Chromosome 25"/>
</dbReference>
<feature type="region of interest" description="Disordered" evidence="1">
    <location>
        <begin position="401"/>
        <end position="425"/>
    </location>
</feature>
<evidence type="ECO:0000313" key="2">
    <source>
        <dbReference type="Proteomes" id="UP000000437"/>
    </source>
</evidence>